<name>A0A8R7UWJ4_TRIUA</name>
<protein>
    <submittedName>
        <fullName evidence="1">Uncharacterized protein</fullName>
    </submittedName>
</protein>
<dbReference type="Gramene" id="TuG1812G0600002373.01.T01">
    <property type="protein sequence ID" value="TuG1812G0600002373.01.T01"/>
    <property type="gene ID" value="TuG1812G0600002373.01"/>
</dbReference>
<dbReference type="EnsemblPlants" id="TuG1812G0600002373.01.T01">
    <property type="protein sequence ID" value="TuG1812G0600002373.01.T01"/>
    <property type="gene ID" value="TuG1812G0600002373.01"/>
</dbReference>
<reference evidence="2" key="1">
    <citation type="journal article" date="2013" name="Nature">
        <title>Draft genome of the wheat A-genome progenitor Triticum urartu.</title>
        <authorList>
            <person name="Ling H.Q."/>
            <person name="Zhao S."/>
            <person name="Liu D."/>
            <person name="Wang J."/>
            <person name="Sun H."/>
            <person name="Zhang C."/>
            <person name="Fan H."/>
            <person name="Li D."/>
            <person name="Dong L."/>
            <person name="Tao Y."/>
            <person name="Gao C."/>
            <person name="Wu H."/>
            <person name="Li Y."/>
            <person name="Cui Y."/>
            <person name="Guo X."/>
            <person name="Zheng S."/>
            <person name="Wang B."/>
            <person name="Yu K."/>
            <person name="Liang Q."/>
            <person name="Yang W."/>
            <person name="Lou X."/>
            <person name="Chen J."/>
            <person name="Feng M."/>
            <person name="Jian J."/>
            <person name="Zhang X."/>
            <person name="Luo G."/>
            <person name="Jiang Y."/>
            <person name="Liu J."/>
            <person name="Wang Z."/>
            <person name="Sha Y."/>
            <person name="Zhang B."/>
            <person name="Wu H."/>
            <person name="Tang D."/>
            <person name="Shen Q."/>
            <person name="Xue P."/>
            <person name="Zou S."/>
            <person name="Wang X."/>
            <person name="Liu X."/>
            <person name="Wang F."/>
            <person name="Yang Y."/>
            <person name="An X."/>
            <person name="Dong Z."/>
            <person name="Zhang K."/>
            <person name="Zhang X."/>
            <person name="Luo M.C."/>
            <person name="Dvorak J."/>
            <person name="Tong Y."/>
            <person name="Wang J."/>
            <person name="Yang H."/>
            <person name="Li Z."/>
            <person name="Wang D."/>
            <person name="Zhang A."/>
            <person name="Wang J."/>
        </authorList>
    </citation>
    <scope>NUCLEOTIDE SEQUENCE</scope>
    <source>
        <strain evidence="2">cv. G1812</strain>
    </source>
</reference>
<evidence type="ECO:0000313" key="1">
    <source>
        <dbReference type="EnsemblPlants" id="TuG1812G0600002373.01.T02"/>
    </source>
</evidence>
<dbReference type="Proteomes" id="UP000015106">
    <property type="component" value="Chromosome 6"/>
</dbReference>
<proteinExistence type="predicted"/>
<reference evidence="1" key="3">
    <citation type="submission" date="2022-06" db="UniProtKB">
        <authorList>
            <consortium name="EnsemblPlants"/>
        </authorList>
    </citation>
    <scope>IDENTIFICATION</scope>
</reference>
<dbReference type="EnsemblPlants" id="TuG1812G0600002373.01.T02">
    <property type="protein sequence ID" value="TuG1812G0600002373.01.T02"/>
    <property type="gene ID" value="TuG1812G0600002373.01"/>
</dbReference>
<keyword evidence="2" id="KW-1185">Reference proteome</keyword>
<reference evidence="1" key="2">
    <citation type="submission" date="2018-03" db="EMBL/GenBank/DDBJ databases">
        <title>The Triticum urartu genome reveals the dynamic nature of wheat genome evolution.</title>
        <authorList>
            <person name="Ling H."/>
            <person name="Ma B."/>
            <person name="Shi X."/>
            <person name="Liu H."/>
            <person name="Dong L."/>
            <person name="Sun H."/>
            <person name="Cao Y."/>
            <person name="Gao Q."/>
            <person name="Zheng S."/>
            <person name="Li Y."/>
            <person name="Yu Y."/>
            <person name="Du H."/>
            <person name="Qi M."/>
            <person name="Li Y."/>
            <person name="Yu H."/>
            <person name="Cui Y."/>
            <person name="Wang N."/>
            <person name="Chen C."/>
            <person name="Wu H."/>
            <person name="Zhao Y."/>
            <person name="Zhang J."/>
            <person name="Li Y."/>
            <person name="Zhou W."/>
            <person name="Zhang B."/>
            <person name="Hu W."/>
            <person name="Eijk M."/>
            <person name="Tang J."/>
            <person name="Witsenboer H."/>
            <person name="Zhao S."/>
            <person name="Li Z."/>
            <person name="Zhang A."/>
            <person name="Wang D."/>
            <person name="Liang C."/>
        </authorList>
    </citation>
    <scope>NUCLEOTIDE SEQUENCE [LARGE SCALE GENOMIC DNA]</scope>
    <source>
        <strain evidence="1">cv. G1812</strain>
    </source>
</reference>
<accession>A0A8R7UWJ4</accession>
<dbReference type="Gramene" id="TuG1812G0600002373.01.T02">
    <property type="protein sequence ID" value="TuG1812G0600002373.01.T02"/>
    <property type="gene ID" value="TuG1812G0600002373.01"/>
</dbReference>
<sequence>MYRIRRSAESPLCFVNRFPGTLDIGALHDNFEFVYSQSLEHVNFHFFERWNFLDNN</sequence>
<dbReference type="AlphaFoldDB" id="A0A8R7UWJ4"/>
<evidence type="ECO:0000313" key="2">
    <source>
        <dbReference type="Proteomes" id="UP000015106"/>
    </source>
</evidence>
<organism evidence="1 2">
    <name type="scientific">Triticum urartu</name>
    <name type="common">Red wild einkorn</name>
    <name type="synonym">Crithodium urartu</name>
    <dbReference type="NCBI Taxonomy" id="4572"/>
    <lineage>
        <taxon>Eukaryota</taxon>
        <taxon>Viridiplantae</taxon>
        <taxon>Streptophyta</taxon>
        <taxon>Embryophyta</taxon>
        <taxon>Tracheophyta</taxon>
        <taxon>Spermatophyta</taxon>
        <taxon>Magnoliopsida</taxon>
        <taxon>Liliopsida</taxon>
        <taxon>Poales</taxon>
        <taxon>Poaceae</taxon>
        <taxon>BOP clade</taxon>
        <taxon>Pooideae</taxon>
        <taxon>Triticodae</taxon>
        <taxon>Triticeae</taxon>
        <taxon>Triticinae</taxon>
        <taxon>Triticum</taxon>
    </lineage>
</organism>